<comment type="similarity">
    <text evidence="3">Belongs to the acyl-CoA dehydrogenase family.</text>
</comment>
<protein>
    <submittedName>
        <fullName evidence="10">Acyl-CoA dehydrogenase, N-terminal domain</fullName>
    </submittedName>
</protein>
<dbReference type="Pfam" id="PF02771">
    <property type="entry name" value="Acyl-CoA_dh_N"/>
    <property type="match status" value="1"/>
</dbReference>
<dbReference type="GO" id="GO:0050660">
    <property type="term" value="F:flavin adenine dinucleotide binding"/>
    <property type="evidence" value="ECO:0007669"/>
    <property type="project" value="InterPro"/>
</dbReference>
<dbReference type="GO" id="GO:0005739">
    <property type="term" value="C:mitochondrion"/>
    <property type="evidence" value="ECO:0007669"/>
    <property type="project" value="TreeGrafter"/>
</dbReference>
<comment type="cofactor">
    <cofactor evidence="1">
        <name>FAD</name>
        <dbReference type="ChEBI" id="CHEBI:57692"/>
    </cofactor>
</comment>
<dbReference type="InterPro" id="IPR013786">
    <property type="entry name" value="AcylCoA_DH/ox_N"/>
</dbReference>
<dbReference type="InterPro" id="IPR037069">
    <property type="entry name" value="AcylCoA_DH/ox_N_sf"/>
</dbReference>
<organism evidence="10 11">
    <name type="scientific">Popillia japonica</name>
    <name type="common">Japanese beetle</name>
    <dbReference type="NCBI Taxonomy" id="7064"/>
    <lineage>
        <taxon>Eukaryota</taxon>
        <taxon>Metazoa</taxon>
        <taxon>Ecdysozoa</taxon>
        <taxon>Arthropoda</taxon>
        <taxon>Hexapoda</taxon>
        <taxon>Insecta</taxon>
        <taxon>Pterygota</taxon>
        <taxon>Neoptera</taxon>
        <taxon>Endopterygota</taxon>
        <taxon>Coleoptera</taxon>
        <taxon>Polyphaga</taxon>
        <taxon>Scarabaeiformia</taxon>
        <taxon>Scarabaeidae</taxon>
        <taxon>Rutelinae</taxon>
        <taxon>Popillia</taxon>
    </lineage>
</organism>
<evidence type="ECO:0000256" key="6">
    <source>
        <dbReference type="ARBA" id="ARBA00022832"/>
    </source>
</evidence>
<keyword evidence="5" id="KW-0274">FAD</keyword>
<evidence type="ECO:0000256" key="1">
    <source>
        <dbReference type="ARBA" id="ARBA00001974"/>
    </source>
</evidence>
<evidence type="ECO:0000256" key="8">
    <source>
        <dbReference type="ARBA" id="ARBA00023098"/>
    </source>
</evidence>
<evidence type="ECO:0000256" key="2">
    <source>
        <dbReference type="ARBA" id="ARBA00005189"/>
    </source>
</evidence>
<sequence length="173" mass="18714">MNSLNKIFSKQVTSSCSKWIKSLSTTTNLLQEQSGRLPLTELTEDELMMKETVARLSKEQIAPYVREMEEAGAIKQSVLDMLFSNGLMGVTADPEYGGSGASFMASIQVVEEISKVGVTADPEYGGSGASFMASIQVVEEISKVDPGVALLPDLQNSLNIPLIMIFGTKEQKD</sequence>
<evidence type="ECO:0000256" key="3">
    <source>
        <dbReference type="ARBA" id="ARBA00009347"/>
    </source>
</evidence>
<name>A0AAW1IZ21_POPJA</name>
<feature type="domain" description="Acyl-CoA dehydrogenase/oxidase N-terminal" evidence="9">
    <location>
        <begin position="43"/>
        <end position="118"/>
    </location>
</feature>
<evidence type="ECO:0000256" key="7">
    <source>
        <dbReference type="ARBA" id="ARBA00023002"/>
    </source>
</evidence>
<evidence type="ECO:0000259" key="9">
    <source>
        <dbReference type="Pfam" id="PF02771"/>
    </source>
</evidence>
<accession>A0AAW1IZ21</accession>
<evidence type="ECO:0000313" key="11">
    <source>
        <dbReference type="Proteomes" id="UP001458880"/>
    </source>
</evidence>
<keyword evidence="11" id="KW-1185">Reference proteome</keyword>
<dbReference type="GO" id="GO:0006631">
    <property type="term" value="P:fatty acid metabolic process"/>
    <property type="evidence" value="ECO:0007669"/>
    <property type="project" value="UniProtKB-KW"/>
</dbReference>
<reference evidence="10 11" key="1">
    <citation type="journal article" date="2024" name="BMC Genomics">
        <title>De novo assembly and annotation of Popillia japonica's genome with initial clues to its potential as an invasive pest.</title>
        <authorList>
            <person name="Cucini C."/>
            <person name="Boschi S."/>
            <person name="Funari R."/>
            <person name="Cardaioli E."/>
            <person name="Iannotti N."/>
            <person name="Marturano G."/>
            <person name="Paoli F."/>
            <person name="Bruttini M."/>
            <person name="Carapelli A."/>
            <person name="Frati F."/>
            <person name="Nardi F."/>
        </authorList>
    </citation>
    <scope>NUCLEOTIDE SEQUENCE [LARGE SCALE GENOMIC DNA]</scope>
    <source>
        <strain evidence="10">DMR45628</strain>
    </source>
</reference>
<gene>
    <name evidence="10" type="ORF">QE152_g32473</name>
</gene>
<dbReference type="PANTHER" id="PTHR43884:SF1">
    <property type="entry name" value="SHORT_BRANCHED CHAIN SPECIFIC ACYL-COA DEHYDROGENASE, MITOCHONDRIAL"/>
    <property type="match status" value="1"/>
</dbReference>
<dbReference type="Proteomes" id="UP001458880">
    <property type="component" value="Unassembled WGS sequence"/>
</dbReference>
<evidence type="ECO:0000313" key="10">
    <source>
        <dbReference type="EMBL" id="KAK9695610.1"/>
    </source>
</evidence>
<keyword evidence="7" id="KW-0560">Oxidoreductase</keyword>
<dbReference type="InterPro" id="IPR009100">
    <property type="entry name" value="AcylCoA_DH/oxidase_NM_dom_sf"/>
</dbReference>
<comment type="caution">
    <text evidence="10">The sequence shown here is derived from an EMBL/GenBank/DDBJ whole genome shotgun (WGS) entry which is preliminary data.</text>
</comment>
<keyword evidence="4" id="KW-0285">Flavoprotein</keyword>
<dbReference type="SUPFAM" id="SSF56645">
    <property type="entry name" value="Acyl-CoA dehydrogenase NM domain-like"/>
    <property type="match status" value="2"/>
</dbReference>
<dbReference type="GO" id="GO:0003995">
    <property type="term" value="F:acyl-CoA dehydrogenase activity"/>
    <property type="evidence" value="ECO:0007669"/>
    <property type="project" value="TreeGrafter"/>
</dbReference>
<evidence type="ECO:0000256" key="5">
    <source>
        <dbReference type="ARBA" id="ARBA00022827"/>
    </source>
</evidence>
<dbReference type="PANTHER" id="PTHR43884">
    <property type="entry name" value="ACYL-COA DEHYDROGENASE"/>
    <property type="match status" value="1"/>
</dbReference>
<dbReference type="FunFam" id="1.10.540.10:FF:000026">
    <property type="entry name" value="Acyl-CoA dehydrogenase medium chain"/>
    <property type="match status" value="1"/>
</dbReference>
<dbReference type="Gene3D" id="1.10.540.10">
    <property type="entry name" value="Acyl-CoA dehydrogenase/oxidase, N-terminal domain"/>
    <property type="match status" value="2"/>
</dbReference>
<dbReference type="AlphaFoldDB" id="A0AAW1IZ21"/>
<proteinExistence type="inferred from homology"/>
<keyword evidence="8" id="KW-0443">Lipid metabolism</keyword>
<evidence type="ECO:0000256" key="4">
    <source>
        <dbReference type="ARBA" id="ARBA00022630"/>
    </source>
</evidence>
<dbReference type="EMBL" id="JASPKY010000476">
    <property type="protein sequence ID" value="KAK9695610.1"/>
    <property type="molecule type" value="Genomic_DNA"/>
</dbReference>
<keyword evidence="6" id="KW-0276">Fatty acid metabolism</keyword>
<comment type="pathway">
    <text evidence="2">Lipid metabolism.</text>
</comment>